<dbReference type="GO" id="GO:0044027">
    <property type="term" value="P:negative regulation of gene expression via chromosomal CpG island methylation"/>
    <property type="evidence" value="ECO:0007669"/>
    <property type="project" value="TreeGrafter"/>
</dbReference>
<evidence type="ECO:0000313" key="7">
    <source>
        <dbReference type="Proteomes" id="UP000820818"/>
    </source>
</evidence>
<evidence type="ECO:0000256" key="4">
    <source>
        <dbReference type="ARBA" id="ARBA00022691"/>
    </source>
</evidence>
<dbReference type="InterPro" id="IPR029063">
    <property type="entry name" value="SAM-dependent_MTases_sf"/>
</dbReference>
<evidence type="ECO:0000313" key="6">
    <source>
        <dbReference type="EMBL" id="KAI9549594.1"/>
    </source>
</evidence>
<protein>
    <recommendedName>
        <fullName evidence="1">DNA (cytosine-5-)-methyltransferase</fullName>
        <ecNumber evidence="1">2.1.1.37</ecNumber>
    </recommendedName>
</protein>
<dbReference type="Proteomes" id="UP000820818">
    <property type="component" value="Unassembled WGS sequence"/>
</dbReference>
<keyword evidence="2 5" id="KW-0489">Methyltransferase</keyword>
<name>A0AAD5KDP8_9CRUS</name>
<keyword evidence="4 5" id="KW-0949">S-adenosyl-L-methionine</keyword>
<dbReference type="InterPro" id="IPR001525">
    <property type="entry name" value="C5_MeTfrase"/>
</dbReference>
<dbReference type="AlphaFoldDB" id="A0AAD5KDP8"/>
<evidence type="ECO:0000256" key="5">
    <source>
        <dbReference type="PROSITE-ProRule" id="PRU01016"/>
    </source>
</evidence>
<reference evidence="6" key="1">
    <citation type="submission" date="2022-05" db="EMBL/GenBank/DDBJ databases">
        <title>A multi-omics perspective on studying reproductive biology in Daphnia sinensis.</title>
        <authorList>
            <person name="Jia J."/>
        </authorList>
    </citation>
    <scope>NUCLEOTIDE SEQUENCE</scope>
    <source>
        <strain evidence="6">WSL</strain>
    </source>
</reference>
<proteinExistence type="inferred from homology"/>
<dbReference type="EMBL" id="WJBH02000290">
    <property type="protein sequence ID" value="KAI9549594.1"/>
    <property type="molecule type" value="Genomic_DNA"/>
</dbReference>
<gene>
    <name evidence="6" type="ORF">GHT06_003780</name>
</gene>
<comment type="similarity">
    <text evidence="5">Belongs to the class I-like SAM-binding methyltransferase superfamily. C5-methyltransferase family.</text>
</comment>
<dbReference type="PANTHER" id="PTHR10629">
    <property type="entry name" value="CYTOSINE-SPECIFIC METHYLTRANSFERASE"/>
    <property type="match status" value="1"/>
</dbReference>
<evidence type="ECO:0000256" key="2">
    <source>
        <dbReference type="ARBA" id="ARBA00022603"/>
    </source>
</evidence>
<dbReference type="Pfam" id="PF00145">
    <property type="entry name" value="DNA_methylase"/>
    <property type="match status" value="1"/>
</dbReference>
<dbReference type="GO" id="GO:0003677">
    <property type="term" value="F:DNA binding"/>
    <property type="evidence" value="ECO:0007669"/>
    <property type="project" value="TreeGrafter"/>
</dbReference>
<evidence type="ECO:0000256" key="1">
    <source>
        <dbReference type="ARBA" id="ARBA00011975"/>
    </source>
</evidence>
<dbReference type="GO" id="GO:0005634">
    <property type="term" value="C:nucleus"/>
    <property type="evidence" value="ECO:0007669"/>
    <property type="project" value="TreeGrafter"/>
</dbReference>
<keyword evidence="7" id="KW-1185">Reference proteome</keyword>
<organism evidence="6 7">
    <name type="scientific">Daphnia sinensis</name>
    <dbReference type="NCBI Taxonomy" id="1820382"/>
    <lineage>
        <taxon>Eukaryota</taxon>
        <taxon>Metazoa</taxon>
        <taxon>Ecdysozoa</taxon>
        <taxon>Arthropoda</taxon>
        <taxon>Crustacea</taxon>
        <taxon>Branchiopoda</taxon>
        <taxon>Diplostraca</taxon>
        <taxon>Cladocera</taxon>
        <taxon>Anomopoda</taxon>
        <taxon>Daphniidae</taxon>
        <taxon>Daphnia</taxon>
        <taxon>Daphnia similis group</taxon>
    </lineage>
</organism>
<comment type="caution">
    <text evidence="6">The sequence shown here is derived from an EMBL/GenBank/DDBJ whole genome shotgun (WGS) entry which is preliminary data.</text>
</comment>
<dbReference type="PANTHER" id="PTHR10629:SF52">
    <property type="entry name" value="DNA (CYTOSINE-5)-METHYLTRANSFERASE 1"/>
    <property type="match status" value="1"/>
</dbReference>
<dbReference type="GO" id="GO:0032259">
    <property type="term" value="P:methylation"/>
    <property type="evidence" value="ECO:0007669"/>
    <property type="project" value="UniProtKB-KW"/>
</dbReference>
<feature type="active site" evidence="5">
    <location>
        <position position="88"/>
    </location>
</feature>
<dbReference type="Gene3D" id="3.40.50.150">
    <property type="entry name" value="Vaccinia Virus protein VP39"/>
    <property type="match status" value="1"/>
</dbReference>
<evidence type="ECO:0000256" key="3">
    <source>
        <dbReference type="ARBA" id="ARBA00022679"/>
    </source>
</evidence>
<dbReference type="PROSITE" id="PS51679">
    <property type="entry name" value="SAM_MT_C5"/>
    <property type="match status" value="1"/>
</dbReference>
<accession>A0AAD5KDP8</accession>
<dbReference type="SUPFAM" id="SSF53335">
    <property type="entry name" value="S-adenosyl-L-methionine-dependent methyltransferases"/>
    <property type="match status" value="1"/>
</dbReference>
<sequence>MTLHLIDLFCGAGGISEGARLAGANVAVVVDSWADALAIHERRHPKALHFNENIGDVPAAEYGKLLRTRVEPFMKPGDLLHVHASPPCQAVSIGNTQNRDVESARELMFYTLDVIAAVGPTSWSIEQVNHPVVRQMFEERGVEYWTVRMRDYGVKQLRTRLFAGSGWRLEDVPTQPLPGLGAVRDLPPDTHYISDRFHQVYIFDYKLGLRTPRLVVADDAPLYTVTSKPYYFYDKEGFFIEQASVQFLESVQTFPQGYITQMPISTVKMMHLIGNAVPPTFAHALIGTIVKLGGPKAVRARRNTK</sequence>
<dbReference type="EC" id="2.1.1.37" evidence="1"/>
<keyword evidence="3 5" id="KW-0808">Transferase</keyword>
<dbReference type="InterPro" id="IPR050390">
    <property type="entry name" value="C5-Methyltransferase"/>
</dbReference>
<dbReference type="GO" id="GO:0003886">
    <property type="term" value="F:DNA (cytosine-5-)-methyltransferase activity"/>
    <property type="evidence" value="ECO:0007669"/>
    <property type="project" value="UniProtKB-EC"/>
</dbReference>